<comment type="similarity">
    <text evidence="2">Belongs to the DODA-type extradiol aromatic ring-opening dioxygenase family.</text>
</comment>
<dbReference type="Pfam" id="PF02900">
    <property type="entry name" value="LigB"/>
    <property type="match status" value="1"/>
</dbReference>
<keyword evidence="3" id="KW-0479">Metal-binding</keyword>
<evidence type="ECO:0000313" key="7">
    <source>
        <dbReference type="EMBL" id="KAL1522205.1"/>
    </source>
</evidence>
<dbReference type="CDD" id="cd07363">
    <property type="entry name" value="45_DOPA_Dioxygenase"/>
    <property type="match status" value="1"/>
</dbReference>
<dbReference type="SUPFAM" id="SSF53213">
    <property type="entry name" value="LigB-like"/>
    <property type="match status" value="1"/>
</dbReference>
<dbReference type="GO" id="GO:0008198">
    <property type="term" value="F:ferrous iron binding"/>
    <property type="evidence" value="ECO:0007669"/>
    <property type="project" value="InterPro"/>
</dbReference>
<dbReference type="PANTHER" id="PTHR30096">
    <property type="entry name" value="4,5-DOPA DIOXYGENASE EXTRADIOL-LIKE PROTEIN"/>
    <property type="match status" value="1"/>
</dbReference>
<comment type="caution">
    <text evidence="7">The sequence shown here is derived from an EMBL/GenBank/DDBJ whole genome shotgun (WGS) entry which is preliminary data.</text>
</comment>
<evidence type="ECO:0000256" key="5">
    <source>
        <dbReference type="ARBA" id="ARBA00023002"/>
    </source>
</evidence>
<dbReference type="GO" id="GO:0016702">
    <property type="term" value="F:oxidoreductase activity, acting on single donors with incorporation of molecular oxygen, incorporation of two atoms of oxygen"/>
    <property type="evidence" value="ECO:0007669"/>
    <property type="project" value="UniProtKB-ARBA"/>
</dbReference>
<dbReference type="PANTHER" id="PTHR30096:SF0">
    <property type="entry name" value="4,5-DOPA DIOXYGENASE EXTRADIOL-LIKE PROTEIN"/>
    <property type="match status" value="1"/>
</dbReference>
<evidence type="ECO:0000256" key="1">
    <source>
        <dbReference type="ARBA" id="ARBA00001947"/>
    </source>
</evidence>
<protein>
    <recommendedName>
        <fullName evidence="6">Extradiol ring-cleavage dioxygenase class III enzyme subunit B domain-containing protein</fullName>
    </recommendedName>
</protein>
<name>A0AB34JMK3_PRYPA</name>
<dbReference type="AlphaFoldDB" id="A0AB34JMK3"/>
<evidence type="ECO:0000256" key="3">
    <source>
        <dbReference type="ARBA" id="ARBA00022723"/>
    </source>
</evidence>
<sequence>MPSTCSPRLPAVYINHGGGPLPLLGEQPAVASSLSSYARTLPSTPKAVLVVTAHWQTDATAVSDAPSPPLLFDYSGFPAQTYTYTYPAPGSPALARRACELLRAAGLPCSADSRRGWDHGVFVPMMLLFPAADVPVVQMSLTSNQDAATHLAVGAALAPLREEGVLIVGSGASFHNFKYFFARDEKTREVGVAHSRAFDEWLTATMTDPSLSADERRSRLAKWREAPSAAECHPLGAAEHFLPALVVAGAGGDVPATKLPRVDAPQSKVDHGLQISQFEFR</sequence>
<proteinExistence type="inferred from homology"/>
<comment type="cofactor">
    <cofactor evidence="1">
        <name>Zn(2+)</name>
        <dbReference type="ChEBI" id="CHEBI:29105"/>
    </cofactor>
</comment>
<dbReference type="EMBL" id="JBGBPQ010000007">
    <property type="protein sequence ID" value="KAL1522205.1"/>
    <property type="molecule type" value="Genomic_DNA"/>
</dbReference>
<dbReference type="Gene3D" id="3.40.830.10">
    <property type="entry name" value="LigB-like"/>
    <property type="match status" value="1"/>
</dbReference>
<keyword evidence="8" id="KW-1185">Reference proteome</keyword>
<evidence type="ECO:0000256" key="2">
    <source>
        <dbReference type="ARBA" id="ARBA00007581"/>
    </source>
</evidence>
<dbReference type="InterPro" id="IPR004183">
    <property type="entry name" value="Xdiol_dOase_suB"/>
</dbReference>
<evidence type="ECO:0000313" key="8">
    <source>
        <dbReference type="Proteomes" id="UP001515480"/>
    </source>
</evidence>
<feature type="domain" description="Extradiol ring-cleavage dioxygenase class III enzyme subunit B" evidence="6">
    <location>
        <begin position="43"/>
        <end position="253"/>
    </location>
</feature>
<dbReference type="InterPro" id="IPR014436">
    <property type="entry name" value="Extradiol_dOase_DODA"/>
</dbReference>
<accession>A0AB34JMK3</accession>
<keyword evidence="5" id="KW-0560">Oxidoreductase</keyword>
<evidence type="ECO:0000256" key="4">
    <source>
        <dbReference type="ARBA" id="ARBA00022833"/>
    </source>
</evidence>
<evidence type="ECO:0000259" key="6">
    <source>
        <dbReference type="Pfam" id="PF02900"/>
    </source>
</evidence>
<keyword evidence="4" id="KW-0862">Zinc</keyword>
<gene>
    <name evidence="7" type="ORF">AB1Y20_021843</name>
</gene>
<reference evidence="7 8" key="1">
    <citation type="journal article" date="2024" name="Science">
        <title>Giant polyketide synthase enzymes in the biosynthesis of giant marine polyether toxins.</title>
        <authorList>
            <person name="Fallon T.R."/>
            <person name="Shende V.V."/>
            <person name="Wierzbicki I.H."/>
            <person name="Pendleton A.L."/>
            <person name="Watervoot N.F."/>
            <person name="Auber R.P."/>
            <person name="Gonzalez D.J."/>
            <person name="Wisecaver J.H."/>
            <person name="Moore B.S."/>
        </authorList>
    </citation>
    <scope>NUCLEOTIDE SEQUENCE [LARGE SCALE GENOMIC DNA]</scope>
    <source>
        <strain evidence="7 8">12B1</strain>
    </source>
</reference>
<organism evidence="7 8">
    <name type="scientific">Prymnesium parvum</name>
    <name type="common">Toxic golden alga</name>
    <dbReference type="NCBI Taxonomy" id="97485"/>
    <lineage>
        <taxon>Eukaryota</taxon>
        <taxon>Haptista</taxon>
        <taxon>Haptophyta</taxon>
        <taxon>Prymnesiophyceae</taxon>
        <taxon>Prymnesiales</taxon>
        <taxon>Prymnesiaceae</taxon>
        <taxon>Prymnesium</taxon>
    </lineage>
</organism>
<dbReference type="PIRSF" id="PIRSF006157">
    <property type="entry name" value="Doxgns_DODA"/>
    <property type="match status" value="1"/>
</dbReference>
<dbReference type="GO" id="GO:0008270">
    <property type="term" value="F:zinc ion binding"/>
    <property type="evidence" value="ECO:0007669"/>
    <property type="project" value="InterPro"/>
</dbReference>
<dbReference type="Proteomes" id="UP001515480">
    <property type="component" value="Unassembled WGS sequence"/>
</dbReference>